<dbReference type="Gene3D" id="3.30.70.360">
    <property type="match status" value="1"/>
</dbReference>
<dbReference type="SUPFAM" id="SSF53187">
    <property type="entry name" value="Zn-dependent exopeptidases"/>
    <property type="match status" value="1"/>
</dbReference>
<evidence type="ECO:0000313" key="3">
    <source>
        <dbReference type="EMBL" id="NMP22243.1"/>
    </source>
</evidence>
<dbReference type="GO" id="GO:0071713">
    <property type="term" value="F:para-aminobenzoyl-glutamate hydrolase activity"/>
    <property type="evidence" value="ECO:0007669"/>
    <property type="project" value="TreeGrafter"/>
</dbReference>
<dbReference type="Proteomes" id="UP000533476">
    <property type="component" value="Unassembled WGS sequence"/>
</dbReference>
<accession>A0A7Y0L371</accession>
<dbReference type="Gene3D" id="3.40.630.10">
    <property type="entry name" value="Zn peptidases"/>
    <property type="match status" value="1"/>
</dbReference>
<evidence type="ECO:0000256" key="1">
    <source>
        <dbReference type="PIRNR" id="PIRNR037226"/>
    </source>
</evidence>
<dbReference type="InterPro" id="IPR017144">
    <property type="entry name" value="Xaa-Arg_dipeptidase"/>
</dbReference>
<dbReference type="InterPro" id="IPR052030">
    <property type="entry name" value="Peptidase_M20/M20A_hydrolases"/>
</dbReference>
<dbReference type="GO" id="GO:0005737">
    <property type="term" value="C:cytoplasm"/>
    <property type="evidence" value="ECO:0007669"/>
    <property type="project" value="TreeGrafter"/>
</dbReference>
<dbReference type="InterPro" id="IPR036264">
    <property type="entry name" value="Bact_exopeptidase_dim_dom"/>
</dbReference>
<dbReference type="Pfam" id="PF01546">
    <property type="entry name" value="Peptidase_M20"/>
    <property type="match status" value="1"/>
</dbReference>
<feature type="domain" description="Peptidase M20 dimerisation" evidence="2">
    <location>
        <begin position="173"/>
        <end position="262"/>
    </location>
</feature>
<dbReference type="InterPro" id="IPR002933">
    <property type="entry name" value="Peptidase_M20"/>
</dbReference>
<dbReference type="EMBL" id="JABBVZ010000019">
    <property type="protein sequence ID" value="NMP22243.1"/>
    <property type="molecule type" value="Genomic_DNA"/>
</dbReference>
<dbReference type="NCBIfam" id="TIGR01891">
    <property type="entry name" value="amidohydrolases"/>
    <property type="match status" value="1"/>
</dbReference>
<dbReference type="InterPro" id="IPR011650">
    <property type="entry name" value="Peptidase_M20_dimer"/>
</dbReference>
<dbReference type="GO" id="GO:0016805">
    <property type="term" value="F:dipeptidase activity"/>
    <property type="evidence" value="ECO:0007669"/>
    <property type="project" value="InterPro"/>
</dbReference>
<dbReference type="GO" id="GO:0046657">
    <property type="term" value="P:folic acid catabolic process"/>
    <property type="evidence" value="ECO:0007669"/>
    <property type="project" value="TreeGrafter"/>
</dbReference>
<gene>
    <name evidence="3" type="ORF">HIJ39_07740</name>
</gene>
<sequence length="375" mass="39602">MDDRTAALLKRSRERLTSEILDVSHFIHQHPETRFEERESSRFLRETLERAGFAVTSPVGTLATAFIAKTGTPGGPVIALMAEYDALPGIGHACGHNIIAAMSVGAGLMLKSVWDELNIQGELWIMGTPGEEGGGGKIALLDQGAFDGVTAAAMLHPASSNTASPIMLAREGIDVTFLGQASHAASAPERGRDALGAAVAFLTVINAMRATLRSDANIYGNVREGGQSPNIIVDRCSVRLQIRAADTDYMSELVRRIKSAAEGVSAALGTQLEWTRFVPPYQELRTDPTMAAILEDAFAWLDRPVCTAPRSGGSTDAGNISHHVPTLHGNIDIGPIPGHSEAFELAAGGESGDRAALDGAFALAYVAATMLQAVH</sequence>
<proteinExistence type="inferred from homology"/>
<evidence type="ECO:0000259" key="2">
    <source>
        <dbReference type="Pfam" id="PF07687"/>
    </source>
</evidence>
<dbReference type="InterPro" id="IPR017439">
    <property type="entry name" value="Amidohydrolase"/>
</dbReference>
<comment type="similarity">
    <text evidence="1">Belongs to the peptidase M20A family.</text>
</comment>
<dbReference type="RefSeq" id="WP_169098365.1">
    <property type="nucleotide sequence ID" value="NZ_JABBVZ010000019.1"/>
</dbReference>
<dbReference type="PANTHER" id="PTHR30575:SF0">
    <property type="entry name" value="XAA-ARG DIPEPTIDASE"/>
    <property type="match status" value="1"/>
</dbReference>
<dbReference type="PANTHER" id="PTHR30575">
    <property type="entry name" value="PEPTIDASE M20"/>
    <property type="match status" value="1"/>
</dbReference>
<organism evidence="3 4">
    <name type="scientific">Sulfobacillus harzensis</name>
    <dbReference type="NCBI Taxonomy" id="2729629"/>
    <lineage>
        <taxon>Bacteria</taxon>
        <taxon>Bacillati</taxon>
        <taxon>Bacillota</taxon>
        <taxon>Clostridia</taxon>
        <taxon>Eubacteriales</taxon>
        <taxon>Clostridiales Family XVII. Incertae Sedis</taxon>
        <taxon>Sulfobacillus</taxon>
    </lineage>
</organism>
<keyword evidence="4" id="KW-1185">Reference proteome</keyword>
<dbReference type="PIRSF" id="PIRSF037226">
    <property type="entry name" value="Amidohydrolase_ACY1L2_prd"/>
    <property type="match status" value="1"/>
</dbReference>
<evidence type="ECO:0000313" key="4">
    <source>
        <dbReference type="Proteomes" id="UP000533476"/>
    </source>
</evidence>
<protein>
    <recommendedName>
        <fullName evidence="1">Peptidase M20 domain-containing protein 2</fullName>
    </recommendedName>
</protein>
<reference evidence="3 4" key="1">
    <citation type="submission" date="2020-04" db="EMBL/GenBank/DDBJ databases">
        <authorList>
            <person name="Zhang R."/>
            <person name="Schippers A."/>
        </authorList>
    </citation>
    <scope>NUCLEOTIDE SEQUENCE [LARGE SCALE GENOMIC DNA]</scope>
    <source>
        <strain evidence="3 4">DSM 109850</strain>
    </source>
</reference>
<comment type="caution">
    <text evidence="3">The sequence shown here is derived from an EMBL/GenBank/DDBJ whole genome shotgun (WGS) entry which is preliminary data.</text>
</comment>
<dbReference type="AlphaFoldDB" id="A0A7Y0L371"/>
<name>A0A7Y0L371_9FIRM</name>
<dbReference type="SUPFAM" id="SSF55031">
    <property type="entry name" value="Bacterial exopeptidase dimerisation domain"/>
    <property type="match status" value="1"/>
</dbReference>
<dbReference type="Pfam" id="PF07687">
    <property type="entry name" value="M20_dimer"/>
    <property type="match status" value="1"/>
</dbReference>